<dbReference type="EMBL" id="JARPYI010000003">
    <property type="protein sequence ID" value="MDT2599662.1"/>
    <property type="molecule type" value="Genomic_DNA"/>
</dbReference>
<protein>
    <submittedName>
        <fullName evidence="2">Uncharacterized protein</fullName>
    </submittedName>
</protein>
<proteinExistence type="predicted"/>
<gene>
    <name evidence="2" type="ORF">P7D85_07735</name>
</gene>
<sequence length="89" mass="10860">MDIGDAVSSVIYLIFFFMTLIYFYLFKKDRVLIHLYFSLIPTFVCIYLLMNYHHTQPVEGAWMLALLMLISLVTFMLYWIIYSFWHRKE</sequence>
<organism evidence="2 3">
    <name type="scientific">Enterococcus hulanensis</name>
    <dbReference type="NCBI Taxonomy" id="2559929"/>
    <lineage>
        <taxon>Bacteria</taxon>
        <taxon>Bacillati</taxon>
        <taxon>Bacillota</taxon>
        <taxon>Bacilli</taxon>
        <taxon>Lactobacillales</taxon>
        <taxon>Enterococcaceae</taxon>
        <taxon>Enterococcus</taxon>
    </lineage>
</organism>
<feature type="transmembrane region" description="Helical" evidence="1">
    <location>
        <begin position="6"/>
        <end position="25"/>
    </location>
</feature>
<keyword evidence="1" id="KW-1133">Transmembrane helix</keyword>
<evidence type="ECO:0000313" key="3">
    <source>
        <dbReference type="Proteomes" id="UP001252875"/>
    </source>
</evidence>
<keyword evidence="1" id="KW-0472">Membrane</keyword>
<keyword evidence="1" id="KW-0812">Transmembrane</keyword>
<reference evidence="2 3" key="1">
    <citation type="submission" date="2023-03" db="EMBL/GenBank/DDBJ databases">
        <authorList>
            <person name="Shen W."/>
            <person name="Cai J."/>
        </authorList>
    </citation>
    <scope>NUCLEOTIDE SEQUENCE [LARGE SCALE GENOMIC DNA]</scope>
    <source>
        <strain evidence="2 3">D6-4</strain>
    </source>
</reference>
<evidence type="ECO:0000313" key="2">
    <source>
        <dbReference type="EMBL" id="MDT2599662.1"/>
    </source>
</evidence>
<comment type="caution">
    <text evidence="2">The sequence shown here is derived from an EMBL/GenBank/DDBJ whole genome shotgun (WGS) entry which is preliminary data.</text>
</comment>
<feature type="transmembrane region" description="Helical" evidence="1">
    <location>
        <begin position="32"/>
        <end position="50"/>
    </location>
</feature>
<dbReference type="Proteomes" id="UP001252875">
    <property type="component" value="Unassembled WGS sequence"/>
</dbReference>
<feature type="transmembrane region" description="Helical" evidence="1">
    <location>
        <begin position="62"/>
        <end position="85"/>
    </location>
</feature>
<accession>A0ABU3EXS2</accession>
<evidence type="ECO:0000256" key="1">
    <source>
        <dbReference type="SAM" id="Phobius"/>
    </source>
</evidence>
<keyword evidence="3" id="KW-1185">Reference proteome</keyword>
<dbReference type="RefSeq" id="WP_311821746.1">
    <property type="nucleotide sequence ID" value="NZ_JARPYF010000002.1"/>
</dbReference>
<name>A0ABU3EXS2_9ENTE</name>